<reference evidence="1 2" key="1">
    <citation type="submission" date="2023-03" db="EMBL/GenBank/DDBJ databases">
        <title>Draft genome sequence of type strain Streptomyces ferralitis JCM 14344.</title>
        <authorList>
            <person name="Klaysubun C."/>
            <person name="Duangmal K."/>
        </authorList>
    </citation>
    <scope>NUCLEOTIDE SEQUENCE [LARGE SCALE GENOMIC DNA]</scope>
    <source>
        <strain evidence="1 2">JCM 14344</strain>
    </source>
</reference>
<evidence type="ECO:0000313" key="2">
    <source>
        <dbReference type="Proteomes" id="UP001220022"/>
    </source>
</evidence>
<evidence type="ECO:0000313" key="1">
    <source>
        <dbReference type="EMBL" id="MDF2257679.1"/>
    </source>
</evidence>
<gene>
    <name evidence="1" type="ORF">P2L57_18735</name>
</gene>
<protein>
    <submittedName>
        <fullName evidence="1">Uncharacterized protein</fullName>
    </submittedName>
</protein>
<proteinExistence type="predicted"/>
<dbReference type="EMBL" id="JARHTQ010000011">
    <property type="protein sequence ID" value="MDF2257679.1"/>
    <property type="molecule type" value="Genomic_DNA"/>
</dbReference>
<sequence>MNVECVMNATRLRPVHAGNVIEFETVATPEMQWAGLGRLGRPVVLHGELASVETDVACGRAYAHVTLMAEVATGDVARRIGIEAVLGAHRTVTLTGEVGFLAGWPVICTGVALTCGGLTFMPGAYRAMRDPSDLDTYGIRFRGTTYRLPDLSGV</sequence>
<name>A0ABT5Z1V9_9ACTN</name>
<dbReference type="RefSeq" id="WP_275815933.1">
    <property type="nucleotide sequence ID" value="NZ_BAAANM010000022.1"/>
</dbReference>
<accession>A0ABT5Z1V9</accession>
<organism evidence="1 2">
    <name type="scientific">Streptantibioticus ferralitis</name>
    <dbReference type="NCBI Taxonomy" id="236510"/>
    <lineage>
        <taxon>Bacteria</taxon>
        <taxon>Bacillati</taxon>
        <taxon>Actinomycetota</taxon>
        <taxon>Actinomycetes</taxon>
        <taxon>Kitasatosporales</taxon>
        <taxon>Streptomycetaceae</taxon>
        <taxon>Streptantibioticus</taxon>
    </lineage>
</organism>
<dbReference type="Proteomes" id="UP001220022">
    <property type="component" value="Unassembled WGS sequence"/>
</dbReference>
<comment type="caution">
    <text evidence="1">The sequence shown here is derived from an EMBL/GenBank/DDBJ whole genome shotgun (WGS) entry which is preliminary data.</text>
</comment>
<keyword evidence="2" id="KW-1185">Reference proteome</keyword>